<evidence type="ECO:0000256" key="3">
    <source>
        <dbReference type="RuleBase" id="RU004409"/>
    </source>
</evidence>
<dbReference type="InterPro" id="IPR007448">
    <property type="entry name" value="Sigma70_reg_Rsd_AlgQ"/>
</dbReference>
<dbReference type="Proteomes" id="UP000235116">
    <property type="component" value="Chromosome"/>
</dbReference>
<proteinExistence type="inferred from homology"/>
<evidence type="ECO:0000256" key="2">
    <source>
        <dbReference type="ARBA" id="ARBA00023163"/>
    </source>
</evidence>
<keyword evidence="1 3" id="KW-0805">Transcription regulation</keyword>
<dbReference type="EMBL" id="CP022684">
    <property type="protein sequence ID" value="AUM12541.1"/>
    <property type="molecule type" value="Genomic_DNA"/>
</dbReference>
<keyword evidence="5" id="KW-1185">Reference proteome</keyword>
<sequence>MLTEVKSTIDEWGNVDKMISRWLLERQELIVLYCKVDGLKQFSTQDTPISVRVQALCDVLIDYVSAGHFEVYQLLMKEAEQFDDDYHKTIDRIFPLIQQSTELALDFNDRYCSAELCEKNLEQLARDLNKLGVKMVERFDLEDQLIDTLHNCHRDMVA</sequence>
<dbReference type="GO" id="GO:0006355">
    <property type="term" value="P:regulation of DNA-templated transcription"/>
    <property type="evidence" value="ECO:0007669"/>
    <property type="project" value="InterPro"/>
</dbReference>
<accession>A0A2K9LK43</accession>
<gene>
    <name evidence="4" type="ORF">Kalk_08965</name>
</gene>
<dbReference type="PIRSF" id="PIRSF016548">
    <property type="entry name" value="Rsd_AlgQ"/>
    <property type="match status" value="1"/>
</dbReference>
<dbReference type="Pfam" id="PF04353">
    <property type="entry name" value="Rsd_AlgQ"/>
    <property type="match status" value="1"/>
</dbReference>
<dbReference type="OrthoDB" id="5567237at2"/>
<evidence type="ECO:0008006" key="6">
    <source>
        <dbReference type="Google" id="ProtNLM"/>
    </source>
</evidence>
<dbReference type="RefSeq" id="WP_101893909.1">
    <property type="nucleotide sequence ID" value="NZ_CP022684.1"/>
</dbReference>
<evidence type="ECO:0000313" key="5">
    <source>
        <dbReference type="Proteomes" id="UP000235116"/>
    </source>
</evidence>
<comment type="similarity">
    <text evidence="3">Belongs to the Rsd/AlgQ family.</text>
</comment>
<protein>
    <recommendedName>
        <fullName evidence="6">Sigma D regulator</fullName>
    </recommendedName>
</protein>
<reference evidence="5" key="1">
    <citation type="submission" date="2017-08" db="EMBL/GenBank/DDBJ databases">
        <title>Direct submision.</title>
        <authorList>
            <person name="Kim S.-J."/>
            <person name="Rhee S.-K."/>
        </authorList>
    </citation>
    <scope>NUCLEOTIDE SEQUENCE [LARGE SCALE GENOMIC DNA]</scope>
    <source>
        <strain evidence="5">GI5</strain>
    </source>
</reference>
<dbReference type="AlphaFoldDB" id="A0A2K9LK43"/>
<dbReference type="KEGG" id="kak:Kalk_08965"/>
<dbReference type="NCBIfam" id="NF008723">
    <property type="entry name" value="PRK11718.1"/>
    <property type="match status" value="1"/>
</dbReference>
<name>A0A2K9LK43_9GAMM</name>
<dbReference type="Gene3D" id="1.20.120.1370">
    <property type="entry name" value="Regulator of RNA polymerase sigma(70) subunit, domain 4"/>
    <property type="match status" value="1"/>
</dbReference>
<evidence type="ECO:0000256" key="1">
    <source>
        <dbReference type="ARBA" id="ARBA00023015"/>
    </source>
</evidence>
<dbReference type="InterPro" id="IPR038309">
    <property type="entry name" value="Rsd/AlgQ_sf"/>
</dbReference>
<evidence type="ECO:0000313" key="4">
    <source>
        <dbReference type="EMBL" id="AUM12541.1"/>
    </source>
</evidence>
<organism evidence="4 5">
    <name type="scientific">Ketobacter alkanivorans</name>
    <dbReference type="NCBI Taxonomy" id="1917421"/>
    <lineage>
        <taxon>Bacteria</taxon>
        <taxon>Pseudomonadati</taxon>
        <taxon>Pseudomonadota</taxon>
        <taxon>Gammaproteobacteria</taxon>
        <taxon>Pseudomonadales</taxon>
        <taxon>Ketobacteraceae</taxon>
        <taxon>Ketobacter</taxon>
    </lineage>
</organism>
<keyword evidence="2 3" id="KW-0804">Transcription</keyword>